<comment type="caution">
    <text evidence="5">The sequence shown here is derived from an EMBL/GenBank/DDBJ whole genome shotgun (WGS) entry which is preliminary data.</text>
</comment>
<comment type="subunit">
    <text evidence="2 4">Homodimer.</text>
</comment>
<sequence>MAHFHLPLALSILALLSLTFPATGNYWRSGRQRPLKLEPEKLTHFQFYWHDTQSGPNPTSLNIVKPPPNNVSLSTGFGIVNMFDDPLTDRPEIDSRVLGRAQGLYGLASQNEIGLIMAMSFVFTTGRYNGSTLTVLGRNPVFEKVREMPVIGGSGLFRFARGYVQATTHTLNMQTGDVIVKYSVYVLHY</sequence>
<dbReference type="EMBL" id="PKPP01014027">
    <property type="protein sequence ID" value="PWA40132.1"/>
    <property type="molecule type" value="Genomic_DNA"/>
</dbReference>
<dbReference type="Gene3D" id="2.40.480.10">
    <property type="entry name" value="Allene oxide cyclase-like"/>
    <property type="match status" value="1"/>
</dbReference>
<protein>
    <recommendedName>
        <fullName evidence="4">Dirigent protein</fullName>
    </recommendedName>
</protein>
<evidence type="ECO:0000256" key="3">
    <source>
        <dbReference type="ARBA" id="ARBA00022525"/>
    </source>
</evidence>
<gene>
    <name evidence="5" type="ORF">CTI12_AA565580</name>
</gene>
<feature type="signal peptide" evidence="4">
    <location>
        <begin position="1"/>
        <end position="24"/>
    </location>
</feature>
<evidence type="ECO:0000313" key="6">
    <source>
        <dbReference type="Proteomes" id="UP000245207"/>
    </source>
</evidence>
<comment type="similarity">
    <text evidence="1 4">Belongs to the plant dirigent protein family.</text>
</comment>
<dbReference type="GO" id="GO:0009699">
    <property type="term" value="P:phenylpropanoid biosynthetic process"/>
    <property type="evidence" value="ECO:0007669"/>
    <property type="project" value="UniProtKB-ARBA"/>
</dbReference>
<keyword evidence="4" id="KW-0732">Signal</keyword>
<proteinExistence type="inferred from homology"/>
<dbReference type="AlphaFoldDB" id="A0A2U1KTQ3"/>
<feature type="chain" id="PRO_5015376540" description="Dirigent protein" evidence="4">
    <location>
        <begin position="25"/>
        <end position="189"/>
    </location>
</feature>
<organism evidence="5 6">
    <name type="scientific">Artemisia annua</name>
    <name type="common">Sweet wormwood</name>
    <dbReference type="NCBI Taxonomy" id="35608"/>
    <lineage>
        <taxon>Eukaryota</taxon>
        <taxon>Viridiplantae</taxon>
        <taxon>Streptophyta</taxon>
        <taxon>Embryophyta</taxon>
        <taxon>Tracheophyta</taxon>
        <taxon>Spermatophyta</taxon>
        <taxon>Magnoliopsida</taxon>
        <taxon>eudicotyledons</taxon>
        <taxon>Gunneridae</taxon>
        <taxon>Pentapetalae</taxon>
        <taxon>asterids</taxon>
        <taxon>campanulids</taxon>
        <taxon>Asterales</taxon>
        <taxon>Asteraceae</taxon>
        <taxon>Asteroideae</taxon>
        <taxon>Anthemideae</taxon>
        <taxon>Artemisiinae</taxon>
        <taxon>Artemisia</taxon>
    </lineage>
</organism>
<dbReference type="GO" id="GO:0048046">
    <property type="term" value="C:apoplast"/>
    <property type="evidence" value="ECO:0007669"/>
    <property type="project" value="UniProtKB-SubCell"/>
</dbReference>
<accession>A0A2U1KTQ3</accession>
<dbReference type="Proteomes" id="UP000245207">
    <property type="component" value="Unassembled WGS sequence"/>
</dbReference>
<evidence type="ECO:0000256" key="1">
    <source>
        <dbReference type="ARBA" id="ARBA00010746"/>
    </source>
</evidence>
<evidence type="ECO:0000313" key="5">
    <source>
        <dbReference type="EMBL" id="PWA40132.1"/>
    </source>
</evidence>
<dbReference type="Pfam" id="PF03018">
    <property type="entry name" value="Dirigent"/>
    <property type="match status" value="1"/>
</dbReference>
<comment type="function">
    <text evidence="4">Dirigent proteins impart stereoselectivity on the phenoxy radical-coupling reaction, yielding optically active lignans from two molecules of coniferyl alcohol in the biosynthesis of lignans, flavonolignans, and alkaloids and thus plays a central role in plant secondary metabolism.</text>
</comment>
<dbReference type="PANTHER" id="PTHR21495">
    <property type="entry name" value="NUCLEOPORIN-RELATED"/>
    <property type="match status" value="1"/>
</dbReference>
<reference evidence="5 6" key="1">
    <citation type="journal article" date="2018" name="Mol. Plant">
        <title>The genome of Artemisia annua provides insight into the evolution of Asteraceae family and artemisinin biosynthesis.</title>
        <authorList>
            <person name="Shen Q."/>
            <person name="Zhang L."/>
            <person name="Liao Z."/>
            <person name="Wang S."/>
            <person name="Yan T."/>
            <person name="Shi P."/>
            <person name="Liu M."/>
            <person name="Fu X."/>
            <person name="Pan Q."/>
            <person name="Wang Y."/>
            <person name="Lv Z."/>
            <person name="Lu X."/>
            <person name="Zhang F."/>
            <person name="Jiang W."/>
            <person name="Ma Y."/>
            <person name="Chen M."/>
            <person name="Hao X."/>
            <person name="Li L."/>
            <person name="Tang Y."/>
            <person name="Lv G."/>
            <person name="Zhou Y."/>
            <person name="Sun X."/>
            <person name="Brodelius P.E."/>
            <person name="Rose J.K.C."/>
            <person name="Tang K."/>
        </authorList>
    </citation>
    <scope>NUCLEOTIDE SEQUENCE [LARGE SCALE GENOMIC DNA]</scope>
    <source>
        <strain evidence="6">cv. Huhao1</strain>
        <tissue evidence="5">Leaf</tissue>
    </source>
</reference>
<dbReference type="InterPro" id="IPR044859">
    <property type="entry name" value="Allene_oxi_cyc_Dirigent"/>
</dbReference>
<evidence type="ECO:0000256" key="4">
    <source>
        <dbReference type="RuleBase" id="RU363099"/>
    </source>
</evidence>
<evidence type="ECO:0000256" key="2">
    <source>
        <dbReference type="ARBA" id="ARBA00011738"/>
    </source>
</evidence>
<keyword evidence="4" id="KW-0052">Apoplast</keyword>
<dbReference type="InterPro" id="IPR004265">
    <property type="entry name" value="Dirigent"/>
</dbReference>
<keyword evidence="6" id="KW-1185">Reference proteome</keyword>
<comment type="subcellular location">
    <subcellularLocation>
        <location evidence="4">Secreted</location>
        <location evidence="4">Extracellular space</location>
        <location evidence="4">Apoplast</location>
    </subcellularLocation>
</comment>
<dbReference type="STRING" id="35608.A0A2U1KTQ3"/>
<dbReference type="OrthoDB" id="1864232at2759"/>
<keyword evidence="3 4" id="KW-0964">Secreted</keyword>
<name>A0A2U1KTQ3_ARTAN</name>